<dbReference type="InterPro" id="IPR052701">
    <property type="entry name" value="GAG_Ulvan_Degrading_Sulfatases"/>
</dbReference>
<keyword evidence="5" id="KW-1185">Reference proteome</keyword>
<dbReference type="SUPFAM" id="SSF53649">
    <property type="entry name" value="Alkaline phosphatase-like"/>
    <property type="match status" value="1"/>
</dbReference>
<dbReference type="Gene3D" id="3.40.720.10">
    <property type="entry name" value="Alkaline Phosphatase, subunit A"/>
    <property type="match status" value="1"/>
</dbReference>
<dbReference type="PROSITE" id="PS00523">
    <property type="entry name" value="SULFATASE_1"/>
    <property type="match status" value="1"/>
</dbReference>
<accession>A0A4R3KQ91</accession>
<keyword evidence="2" id="KW-0378">Hydrolase</keyword>
<evidence type="ECO:0000256" key="2">
    <source>
        <dbReference type="ARBA" id="ARBA00022801"/>
    </source>
</evidence>
<organism evidence="4 5">
    <name type="scientific">Anseongella ginsenosidimutans</name>
    <dbReference type="NCBI Taxonomy" id="496056"/>
    <lineage>
        <taxon>Bacteria</taxon>
        <taxon>Pseudomonadati</taxon>
        <taxon>Bacteroidota</taxon>
        <taxon>Sphingobacteriia</taxon>
        <taxon>Sphingobacteriales</taxon>
        <taxon>Sphingobacteriaceae</taxon>
        <taxon>Anseongella</taxon>
    </lineage>
</organism>
<sequence>MKIRKHCSFLTGPSGINQVINMKPAIFLFLAFSLFQPSLTAQEKVNIIYIYADDLGYGELGCYGQEKIRTPHLDRMAREGMRFTQHYTSIPVCAPARGMLLTGMHAGHAYIRGNYELGGFADSLEGGQMPLHEGAFTLPRMLKQVGYATAAIGKWGLGMHNTTGAPLKQGFDYFYGYLDQKQAHNYYPTHLWANGRWDTLNNPRINVHRALDPAAAGADDFAYFKGNEYSGEKMTEKALDFITAHKAGPFFLYLPYTIPHASLQVPEKYTNAYLGEFEEQPYYGQNGYAAAEHPYATYAGMITFLDAQVGMILDRLRELGLDENTLVMFSSDNGTTFNGGVNAEFFNSTGGLRGLKQDLFEGGIRMPFIARWPGKIPAGTVSDHISAQYDIMATLAELTGQELRHTDGISLLPTLLGKNAAQEKHEYLYFEYHARGGQLAVRMGDWKGVKVKQQQHAAENPWMIFNLRTDPGETTNLAARHPELARKFDAIVKDEHRPAHIREWEFLNPKFALTN</sequence>
<dbReference type="AlphaFoldDB" id="A0A4R3KQ91"/>
<evidence type="ECO:0000256" key="1">
    <source>
        <dbReference type="ARBA" id="ARBA00008779"/>
    </source>
</evidence>
<evidence type="ECO:0000259" key="3">
    <source>
        <dbReference type="Pfam" id="PF00884"/>
    </source>
</evidence>
<evidence type="ECO:0000313" key="5">
    <source>
        <dbReference type="Proteomes" id="UP000295807"/>
    </source>
</evidence>
<dbReference type="Pfam" id="PF00884">
    <property type="entry name" value="Sulfatase"/>
    <property type="match status" value="1"/>
</dbReference>
<dbReference type="InterPro" id="IPR000917">
    <property type="entry name" value="Sulfatase_N"/>
</dbReference>
<dbReference type="Proteomes" id="UP000295807">
    <property type="component" value="Unassembled WGS sequence"/>
</dbReference>
<proteinExistence type="inferred from homology"/>
<dbReference type="GO" id="GO:0016787">
    <property type="term" value="F:hydrolase activity"/>
    <property type="evidence" value="ECO:0007669"/>
    <property type="project" value="UniProtKB-KW"/>
</dbReference>
<dbReference type="PANTHER" id="PTHR43751:SF3">
    <property type="entry name" value="SULFATASE N-TERMINAL DOMAIN-CONTAINING PROTEIN"/>
    <property type="match status" value="1"/>
</dbReference>
<gene>
    <name evidence="4" type="ORF">EDD80_10646</name>
</gene>
<comment type="similarity">
    <text evidence="1">Belongs to the sulfatase family.</text>
</comment>
<protein>
    <submittedName>
        <fullName evidence="4">Arylsulfatase A-like enzyme</fullName>
    </submittedName>
</protein>
<dbReference type="InterPro" id="IPR017850">
    <property type="entry name" value="Alkaline_phosphatase_core_sf"/>
</dbReference>
<evidence type="ECO:0000313" key="4">
    <source>
        <dbReference type="EMBL" id="TCS86737.1"/>
    </source>
</evidence>
<dbReference type="InterPro" id="IPR024607">
    <property type="entry name" value="Sulfatase_CS"/>
</dbReference>
<dbReference type="Gene3D" id="3.30.1120.10">
    <property type="match status" value="1"/>
</dbReference>
<dbReference type="PANTHER" id="PTHR43751">
    <property type="entry name" value="SULFATASE"/>
    <property type="match status" value="1"/>
</dbReference>
<reference evidence="4 5" key="1">
    <citation type="submission" date="2019-03" db="EMBL/GenBank/DDBJ databases">
        <title>Genomic Encyclopedia of Type Strains, Phase IV (KMG-IV): sequencing the most valuable type-strain genomes for metagenomic binning, comparative biology and taxonomic classification.</title>
        <authorList>
            <person name="Goeker M."/>
        </authorList>
    </citation>
    <scope>NUCLEOTIDE SEQUENCE [LARGE SCALE GENOMIC DNA]</scope>
    <source>
        <strain evidence="4 5">DSM 21100</strain>
    </source>
</reference>
<dbReference type="EMBL" id="SMAD01000006">
    <property type="protein sequence ID" value="TCS86737.1"/>
    <property type="molecule type" value="Genomic_DNA"/>
</dbReference>
<dbReference type="RefSeq" id="WP_225975237.1">
    <property type="nucleotide sequence ID" value="NZ_CP042432.1"/>
</dbReference>
<dbReference type="CDD" id="cd16145">
    <property type="entry name" value="ARS_like"/>
    <property type="match status" value="1"/>
</dbReference>
<comment type="caution">
    <text evidence="4">The sequence shown here is derived from an EMBL/GenBank/DDBJ whole genome shotgun (WGS) entry which is preliminary data.</text>
</comment>
<feature type="domain" description="Sulfatase N-terminal" evidence="3">
    <location>
        <begin position="46"/>
        <end position="400"/>
    </location>
</feature>
<name>A0A4R3KQ91_9SPHI</name>